<feature type="transmembrane region" description="Helical" evidence="1">
    <location>
        <begin position="186"/>
        <end position="202"/>
    </location>
</feature>
<name>A0AAE3VXK7_9ACTN</name>
<feature type="transmembrane region" description="Helical" evidence="1">
    <location>
        <begin position="88"/>
        <end position="107"/>
    </location>
</feature>
<sequence length="217" mass="23014">MDTRKRWRRLTVWLHILSSAGWMAQAMALCVMLSTGLATDDPAVRAASTTMSLATDARLLAPMADVSAFTGIMLSAATPWGFFRHRWVLVKFVITLVQLYAGIFLLSPQLQQSAVTGPVPAQVVATALMASAIAFQAWLSVAKPWGPVGRRRRGGNTGPAWVFVAAVLGGLADLALALVLGHPMPLLSIALIVVVLAVRRSWTVAPAGGRPAPGRIG</sequence>
<keyword evidence="1" id="KW-0472">Membrane</keyword>
<feature type="transmembrane region" description="Helical" evidence="1">
    <location>
        <begin position="57"/>
        <end position="76"/>
    </location>
</feature>
<comment type="caution">
    <text evidence="2">The sequence shown here is derived from an EMBL/GenBank/DDBJ whole genome shotgun (WGS) entry which is preliminary data.</text>
</comment>
<evidence type="ECO:0000313" key="2">
    <source>
        <dbReference type="EMBL" id="MDQ0364870.1"/>
    </source>
</evidence>
<feature type="transmembrane region" description="Helical" evidence="1">
    <location>
        <begin position="119"/>
        <end position="139"/>
    </location>
</feature>
<evidence type="ECO:0000256" key="1">
    <source>
        <dbReference type="SAM" id="Phobius"/>
    </source>
</evidence>
<feature type="transmembrane region" description="Helical" evidence="1">
    <location>
        <begin position="12"/>
        <end position="37"/>
    </location>
</feature>
<keyword evidence="1" id="KW-1133">Transmembrane helix</keyword>
<organism evidence="2 3">
    <name type="scientific">Catenuloplanes indicus</name>
    <dbReference type="NCBI Taxonomy" id="137267"/>
    <lineage>
        <taxon>Bacteria</taxon>
        <taxon>Bacillati</taxon>
        <taxon>Actinomycetota</taxon>
        <taxon>Actinomycetes</taxon>
        <taxon>Micromonosporales</taxon>
        <taxon>Micromonosporaceae</taxon>
        <taxon>Catenuloplanes</taxon>
    </lineage>
</organism>
<gene>
    <name evidence="2" type="ORF">J2S42_001539</name>
</gene>
<reference evidence="2 3" key="1">
    <citation type="submission" date="2023-07" db="EMBL/GenBank/DDBJ databases">
        <title>Sequencing the genomes of 1000 actinobacteria strains.</title>
        <authorList>
            <person name="Klenk H.-P."/>
        </authorList>
    </citation>
    <scope>NUCLEOTIDE SEQUENCE [LARGE SCALE GENOMIC DNA]</scope>
    <source>
        <strain evidence="2 3">DSM 44709</strain>
    </source>
</reference>
<dbReference type="Proteomes" id="UP001240236">
    <property type="component" value="Unassembled WGS sequence"/>
</dbReference>
<dbReference type="EMBL" id="JAUSUZ010000001">
    <property type="protein sequence ID" value="MDQ0364870.1"/>
    <property type="molecule type" value="Genomic_DNA"/>
</dbReference>
<protein>
    <recommendedName>
        <fullName evidence="4">DUF2269 domain-containing protein</fullName>
    </recommendedName>
</protein>
<keyword evidence="1" id="KW-0812">Transmembrane</keyword>
<accession>A0AAE3VXK7</accession>
<dbReference type="RefSeq" id="WP_307236694.1">
    <property type="nucleotide sequence ID" value="NZ_JAUSUZ010000001.1"/>
</dbReference>
<proteinExistence type="predicted"/>
<keyword evidence="3" id="KW-1185">Reference proteome</keyword>
<evidence type="ECO:0008006" key="4">
    <source>
        <dbReference type="Google" id="ProtNLM"/>
    </source>
</evidence>
<feature type="transmembrane region" description="Helical" evidence="1">
    <location>
        <begin position="160"/>
        <end position="180"/>
    </location>
</feature>
<dbReference type="AlphaFoldDB" id="A0AAE3VXK7"/>
<evidence type="ECO:0000313" key="3">
    <source>
        <dbReference type="Proteomes" id="UP001240236"/>
    </source>
</evidence>